<feature type="coiled-coil region" evidence="6">
    <location>
        <begin position="67"/>
        <end position="150"/>
    </location>
</feature>
<dbReference type="PANTHER" id="PTHR33405:SF4">
    <property type="entry name" value="PROTEIN FLX-LIKE 2"/>
    <property type="match status" value="1"/>
</dbReference>
<comment type="similarity">
    <text evidence="1">Belongs to the FLX family.</text>
</comment>
<evidence type="ECO:0000256" key="1">
    <source>
        <dbReference type="ARBA" id="ARBA00005405"/>
    </source>
</evidence>
<evidence type="ECO:0000256" key="5">
    <source>
        <dbReference type="ARBA" id="ARBA00023089"/>
    </source>
</evidence>
<evidence type="ECO:0000256" key="2">
    <source>
        <dbReference type="ARBA" id="ARBA00022473"/>
    </source>
</evidence>
<evidence type="ECO:0000256" key="6">
    <source>
        <dbReference type="SAM" id="Coils"/>
    </source>
</evidence>
<sequence>MGSKGRMPPPRLRGPLPVPDVMHPDPYGPGMHPPPSRFPPFDLPPPEVVEQKLAAQHMEMQVLLMENQRLAATQGTLRQELAAAQNELQMLQSQTSAVGAEKEHQMRNLTEKIERMSSELQTEDAIKSDLEQARSEAQKLALARQELISKAQLMTHELQRVHVDVQKVPFMVQELESIRQEFQRCRATYDYEKKLYNDHLESLQVMETNYFNMAKETEKLRAELTASANVNRRPGTYPLYTLKDCHEVFTSFRFIASPAHSVGGAYGSTAGYNESDASATHPASLSSYEDSFAAQHGRGAHPVATGGVSVPTAGTSTFFETQHWPLPQRPGYDIPRVASFYDRQRGPYDTQMQMGIYNHPQQGLPDPKGGSGNPQRGLSIPPHMQAANANNAIAYGSVAPGAAPARTAVGASQPRPGNPARK</sequence>
<dbReference type="InterPro" id="IPR040353">
    <property type="entry name" value="FLX/FLX-like"/>
</dbReference>
<feature type="region of interest" description="Disordered" evidence="7">
    <location>
        <begin position="403"/>
        <end position="422"/>
    </location>
</feature>
<feature type="compositionally biased region" description="Pro residues" evidence="7">
    <location>
        <begin position="7"/>
        <end position="18"/>
    </location>
</feature>
<evidence type="ECO:0000256" key="3">
    <source>
        <dbReference type="ARBA" id="ARBA00022782"/>
    </source>
</evidence>
<proteinExistence type="inferred from homology"/>
<dbReference type="OMA" id="SGYDMQR"/>
<keyword evidence="5" id="KW-0287">Flowering</keyword>
<name>A0A7N0V4G4_KALFE</name>
<evidence type="ECO:0000256" key="7">
    <source>
        <dbReference type="SAM" id="MobiDB-lite"/>
    </source>
</evidence>
<feature type="region of interest" description="Disordered" evidence="7">
    <location>
        <begin position="359"/>
        <end position="384"/>
    </location>
</feature>
<organism evidence="8 9">
    <name type="scientific">Kalanchoe fedtschenkoi</name>
    <name type="common">Lavender scallops</name>
    <name type="synonym">South American air plant</name>
    <dbReference type="NCBI Taxonomy" id="63787"/>
    <lineage>
        <taxon>Eukaryota</taxon>
        <taxon>Viridiplantae</taxon>
        <taxon>Streptophyta</taxon>
        <taxon>Embryophyta</taxon>
        <taxon>Tracheophyta</taxon>
        <taxon>Spermatophyta</taxon>
        <taxon>Magnoliopsida</taxon>
        <taxon>eudicotyledons</taxon>
        <taxon>Gunneridae</taxon>
        <taxon>Pentapetalae</taxon>
        <taxon>Saxifragales</taxon>
        <taxon>Crassulaceae</taxon>
        <taxon>Kalanchoe</taxon>
    </lineage>
</organism>
<dbReference type="Proteomes" id="UP000594263">
    <property type="component" value="Unplaced"/>
</dbReference>
<keyword evidence="3" id="KW-0221">Differentiation</keyword>
<dbReference type="Gramene" id="Kaladp0096s0018.1.v1.1">
    <property type="protein sequence ID" value="Kaladp0096s0018.1.v1.1"/>
    <property type="gene ID" value="Kaladp0096s0018.v1.1"/>
</dbReference>
<accession>A0A7N0V4G4</accession>
<reference evidence="8" key="1">
    <citation type="submission" date="2021-01" db="UniProtKB">
        <authorList>
            <consortium name="EnsemblPlants"/>
        </authorList>
    </citation>
    <scope>IDENTIFICATION</scope>
</reference>
<keyword evidence="2" id="KW-0217">Developmental protein</keyword>
<feature type="region of interest" description="Disordered" evidence="7">
    <location>
        <begin position="1"/>
        <end position="39"/>
    </location>
</feature>
<dbReference type="GO" id="GO:0030154">
    <property type="term" value="P:cell differentiation"/>
    <property type="evidence" value="ECO:0007669"/>
    <property type="project" value="UniProtKB-KW"/>
</dbReference>
<dbReference type="GO" id="GO:0009908">
    <property type="term" value="P:flower development"/>
    <property type="evidence" value="ECO:0007669"/>
    <property type="project" value="UniProtKB-KW"/>
</dbReference>
<dbReference type="PANTHER" id="PTHR33405">
    <property type="entry name" value="PROTEIN FLX-LIKE 2"/>
    <property type="match status" value="1"/>
</dbReference>
<evidence type="ECO:0008006" key="10">
    <source>
        <dbReference type="Google" id="ProtNLM"/>
    </source>
</evidence>
<dbReference type="AlphaFoldDB" id="A0A7N0V4G4"/>
<keyword evidence="9" id="KW-1185">Reference proteome</keyword>
<evidence type="ECO:0000256" key="4">
    <source>
        <dbReference type="ARBA" id="ARBA00023054"/>
    </source>
</evidence>
<protein>
    <recommendedName>
        <fullName evidence="10">Protein FLX-like 2</fullName>
    </recommendedName>
</protein>
<dbReference type="EnsemblPlants" id="Kaladp0096s0018.1.v1.1">
    <property type="protein sequence ID" value="Kaladp0096s0018.1.v1.1"/>
    <property type="gene ID" value="Kaladp0096s0018.v1.1"/>
</dbReference>
<keyword evidence="4 6" id="KW-0175">Coiled coil</keyword>
<evidence type="ECO:0000313" key="9">
    <source>
        <dbReference type="Proteomes" id="UP000594263"/>
    </source>
</evidence>
<evidence type="ECO:0000313" key="8">
    <source>
        <dbReference type="EnsemblPlants" id="Kaladp0096s0018.1.v1.1"/>
    </source>
</evidence>